<keyword evidence="5" id="KW-1185">Reference proteome</keyword>
<dbReference type="Pfam" id="PF03780">
    <property type="entry name" value="Asp23"/>
    <property type="match status" value="1"/>
</dbReference>
<evidence type="ECO:0000256" key="1">
    <source>
        <dbReference type="ARBA" id="ARBA00005721"/>
    </source>
</evidence>
<evidence type="ECO:0000313" key="6">
    <source>
        <dbReference type="Proteomes" id="UP001139264"/>
    </source>
</evidence>
<reference evidence="4" key="1">
    <citation type="submission" date="2021-10" db="EMBL/GenBank/DDBJ databases">
        <title>Novel species in genus Arthrobacter.</title>
        <authorList>
            <person name="Liu Y."/>
        </authorList>
    </citation>
    <scope>NUCLEOTIDE SEQUENCE</scope>
    <source>
        <strain evidence="3">Zg-Y786</strain>
        <strain evidence="4">Zg-Y809</strain>
    </source>
</reference>
<dbReference type="EMBL" id="JAJFZQ010000005">
    <property type="protein sequence ID" value="MCC3265982.1"/>
    <property type="molecule type" value="Genomic_DNA"/>
</dbReference>
<dbReference type="AlphaFoldDB" id="A0A9X1M0J7"/>
<evidence type="ECO:0000256" key="2">
    <source>
        <dbReference type="SAM" id="MobiDB-lite"/>
    </source>
</evidence>
<evidence type="ECO:0000313" key="4">
    <source>
        <dbReference type="EMBL" id="MCC3268697.1"/>
    </source>
</evidence>
<gene>
    <name evidence="4" type="ORF">LJ751_04890</name>
    <name evidence="3" type="ORF">LJ752_07980</name>
</gene>
<proteinExistence type="inferred from homology"/>
<protein>
    <submittedName>
        <fullName evidence="4">Asp23/Gls24 family envelope stress response protein</fullName>
    </submittedName>
</protein>
<evidence type="ECO:0000313" key="5">
    <source>
        <dbReference type="Proteomes" id="UP001139168"/>
    </source>
</evidence>
<comment type="caution">
    <text evidence="4">The sequence shown here is derived from an EMBL/GenBank/DDBJ whole genome shotgun (WGS) entry which is preliminary data.</text>
</comment>
<accession>A0A9X1M0J7</accession>
<feature type="region of interest" description="Disordered" evidence="2">
    <location>
        <begin position="1"/>
        <end position="20"/>
    </location>
</feature>
<dbReference type="RefSeq" id="WP_227890797.1">
    <property type="nucleotide sequence ID" value="NZ_CP095461.1"/>
</dbReference>
<dbReference type="Proteomes" id="UP001139264">
    <property type="component" value="Unassembled WGS sequence"/>
</dbReference>
<name>A0A9X1M0J7_9MICC</name>
<comment type="similarity">
    <text evidence="1">Belongs to the asp23 family.</text>
</comment>
<dbReference type="Proteomes" id="UP001139168">
    <property type="component" value="Unassembled WGS sequence"/>
</dbReference>
<dbReference type="EMBL" id="JAJFZP010000005">
    <property type="protein sequence ID" value="MCC3268697.1"/>
    <property type="molecule type" value="Genomic_DNA"/>
</dbReference>
<sequence length="139" mass="14927">MSAPGIQDARSPAARKPRLDVGDRGTTVLARKVLEKVAAQVVVDETLAGGSSGGFLGIGARADLSARPQARVELAGNVASLRVEVGLPYPVPLRQAADQLRDRISSRVSEMTGVEVRQVDVTVSWLRPKETFDGRRRLQ</sequence>
<dbReference type="InterPro" id="IPR005531">
    <property type="entry name" value="Asp23"/>
</dbReference>
<organism evidence="4 6">
    <name type="scientific">Arthrobacter gengyunqii</name>
    <dbReference type="NCBI Taxonomy" id="2886940"/>
    <lineage>
        <taxon>Bacteria</taxon>
        <taxon>Bacillati</taxon>
        <taxon>Actinomycetota</taxon>
        <taxon>Actinomycetes</taxon>
        <taxon>Micrococcales</taxon>
        <taxon>Micrococcaceae</taxon>
        <taxon>Arthrobacter</taxon>
    </lineage>
</organism>
<evidence type="ECO:0000313" key="3">
    <source>
        <dbReference type="EMBL" id="MCC3265982.1"/>
    </source>
</evidence>